<dbReference type="Gene3D" id="1.25.10.10">
    <property type="entry name" value="Leucine-rich Repeat Variant"/>
    <property type="match status" value="1"/>
</dbReference>
<dbReference type="EMBL" id="AYLO01000105">
    <property type="protein sequence ID" value="ESS71285.1"/>
    <property type="molecule type" value="Genomic_DNA"/>
</dbReference>
<dbReference type="eggNOG" id="ENOG5033XIC">
    <property type="taxonomic scope" value="Bacteria"/>
</dbReference>
<sequence length="354" mass="38693">MVSFKKYPGTLLLLLLLGVVICSINLWGLPLFSTRTDHVKSTFQPPDPTVKSLVNAKQAVPEKFSNPLNEDRKQDFSLLSTEAIWKNLLAGFQDGKKVQIGLENALIERLRTEPDNAIYKELLSLFRQGSLAGFAQQVLVSLLGEVGNYKSAETLMSLVNETLLEEADVKLAAFDAISKFSPELWYENPNTELAPVFEAAWQTENADFWPSIANVMASIGTPATLDIFVETLADNTHAERVAVVKQAMTNIVNPALIPKLADLLENPSFKNVQLASGNALANMGEIGAASALLDWSAGVDAGKAELVKQWFETAMNTTPEFIGFLETNLPAQKFSSPEIKQAISLVLKDIKNGV</sequence>
<name>V5BDB4_9GAMM</name>
<protein>
    <recommendedName>
        <fullName evidence="3">HEAT repeat domain-containing protein</fullName>
    </recommendedName>
</protein>
<accession>V5BDB4</accession>
<dbReference type="SUPFAM" id="SSF48371">
    <property type="entry name" value="ARM repeat"/>
    <property type="match status" value="1"/>
</dbReference>
<evidence type="ECO:0008006" key="3">
    <source>
        <dbReference type="Google" id="ProtNLM"/>
    </source>
</evidence>
<dbReference type="InterPro" id="IPR016024">
    <property type="entry name" value="ARM-type_fold"/>
</dbReference>
<evidence type="ECO:0000313" key="2">
    <source>
        <dbReference type="Proteomes" id="UP000017842"/>
    </source>
</evidence>
<dbReference type="AlphaFoldDB" id="V5BDB4"/>
<evidence type="ECO:0000313" key="1">
    <source>
        <dbReference type="EMBL" id="ESS71285.1"/>
    </source>
</evidence>
<gene>
    <name evidence="1" type="ORF">MGMO_111c00040</name>
</gene>
<keyword evidence="2" id="KW-1185">Reference proteome</keyword>
<dbReference type="Proteomes" id="UP000017842">
    <property type="component" value="Unassembled WGS sequence"/>
</dbReference>
<dbReference type="InterPro" id="IPR011989">
    <property type="entry name" value="ARM-like"/>
</dbReference>
<proteinExistence type="predicted"/>
<reference evidence="1 2" key="1">
    <citation type="journal article" date="2013" name="Genome Announc.">
        <title>Draft Genome Sequence of the Methanotrophic Gammaproteobacterium Methyloglobulus morosus DSM 22980 Strain KoM1.</title>
        <authorList>
            <person name="Poehlein A."/>
            <person name="Deutzmann J.S."/>
            <person name="Daniel R."/>
            <person name="Simeonova D.D."/>
        </authorList>
    </citation>
    <scope>NUCLEOTIDE SEQUENCE [LARGE SCALE GENOMIC DNA]</scope>
    <source>
        <strain evidence="1 2">KoM1</strain>
    </source>
</reference>
<organism evidence="1 2">
    <name type="scientific">Methyloglobulus morosus KoM1</name>
    <dbReference type="NCBI Taxonomy" id="1116472"/>
    <lineage>
        <taxon>Bacteria</taxon>
        <taxon>Pseudomonadati</taxon>
        <taxon>Pseudomonadota</taxon>
        <taxon>Gammaproteobacteria</taxon>
        <taxon>Methylococcales</taxon>
        <taxon>Methylococcaceae</taxon>
        <taxon>Methyloglobulus</taxon>
    </lineage>
</organism>
<comment type="caution">
    <text evidence="1">The sequence shown here is derived from an EMBL/GenBank/DDBJ whole genome shotgun (WGS) entry which is preliminary data.</text>
</comment>